<protein>
    <submittedName>
        <fullName evidence="3">8109_t:CDS:1</fullName>
    </submittedName>
</protein>
<dbReference type="EMBL" id="CAJVPL010000005">
    <property type="protein sequence ID" value="CAG8433384.1"/>
    <property type="molecule type" value="Genomic_DNA"/>
</dbReference>
<accession>A0A9N8YM56</accession>
<comment type="caution">
    <text evidence="3">The sequence shown here is derived from an EMBL/GenBank/DDBJ whole genome shotgun (WGS) entry which is preliminary data.</text>
</comment>
<feature type="region of interest" description="Disordered" evidence="2">
    <location>
        <begin position="995"/>
        <end position="1019"/>
    </location>
</feature>
<comment type="similarity">
    <text evidence="1">Belongs to the actin family.</text>
</comment>
<feature type="compositionally biased region" description="Low complexity" evidence="2">
    <location>
        <begin position="19"/>
        <end position="28"/>
    </location>
</feature>
<dbReference type="Gene3D" id="3.90.640.10">
    <property type="entry name" value="Actin, Chain A, domain 4"/>
    <property type="match status" value="1"/>
</dbReference>
<proteinExistence type="inferred from homology"/>
<dbReference type="CDD" id="cd10207">
    <property type="entry name" value="ASKHA_NBD_Arp10"/>
    <property type="match status" value="1"/>
</dbReference>
<dbReference type="Proteomes" id="UP000789831">
    <property type="component" value="Unassembled WGS sequence"/>
</dbReference>
<dbReference type="OrthoDB" id="337660at2759"/>
<dbReference type="SUPFAM" id="SSF53067">
    <property type="entry name" value="Actin-like ATPase domain"/>
    <property type="match status" value="2"/>
</dbReference>
<dbReference type="PANTHER" id="PTHR11937">
    <property type="entry name" value="ACTIN"/>
    <property type="match status" value="1"/>
</dbReference>
<dbReference type="Pfam" id="PF00022">
    <property type="entry name" value="Actin"/>
    <property type="match status" value="1"/>
</dbReference>
<feature type="region of interest" description="Disordered" evidence="2">
    <location>
        <begin position="706"/>
        <end position="726"/>
    </location>
</feature>
<keyword evidence="4" id="KW-1185">Reference proteome</keyword>
<organism evidence="3 4">
    <name type="scientific">Ambispora gerdemannii</name>
    <dbReference type="NCBI Taxonomy" id="144530"/>
    <lineage>
        <taxon>Eukaryota</taxon>
        <taxon>Fungi</taxon>
        <taxon>Fungi incertae sedis</taxon>
        <taxon>Mucoromycota</taxon>
        <taxon>Glomeromycotina</taxon>
        <taxon>Glomeromycetes</taxon>
        <taxon>Archaeosporales</taxon>
        <taxon>Ambisporaceae</taxon>
        <taxon>Ambispora</taxon>
    </lineage>
</organism>
<name>A0A9N8YM56_9GLOM</name>
<evidence type="ECO:0000313" key="4">
    <source>
        <dbReference type="Proteomes" id="UP000789831"/>
    </source>
</evidence>
<evidence type="ECO:0000256" key="1">
    <source>
        <dbReference type="RuleBase" id="RU000487"/>
    </source>
</evidence>
<dbReference type="AlphaFoldDB" id="A0A9N8YM56"/>
<dbReference type="InterPro" id="IPR004000">
    <property type="entry name" value="Actin"/>
</dbReference>
<reference evidence="3" key="1">
    <citation type="submission" date="2021-06" db="EMBL/GenBank/DDBJ databases">
        <authorList>
            <person name="Kallberg Y."/>
            <person name="Tangrot J."/>
            <person name="Rosling A."/>
        </authorList>
    </citation>
    <scope>NUCLEOTIDE SEQUENCE</scope>
    <source>
        <strain evidence="3">MT106</strain>
    </source>
</reference>
<sequence length="1019" mass="114718">MADNSTTLSVNTQPAQTTIPITSVISPSSPAPGPTLSTASLTQTAPLPRRHSIYGTGEDRIVLDVGSLYIKAGFSGESRPRHVVPIFAGNMKAHWEPDLTGSGGSRRDCGEGCRIIGGFSELFDLSIGRTSEELESLYDRMAHYLHDIYFRYLLTDPKQRKVVLCESPMMPLKLKQLIAKVLFENLQVPSISFAPSHMLALLTTGCTTGLVVDCGHLETTVMPTFSARPLNPFIRTTPLAGRALTQRLKKLISEFGKIIVPPSTNRQPIHLKYLTPTVLEDIKTRFLYVGPMIIPSTSSIVSAEKTPEEDFEKKYASISSATEIYYPITLSKHGRERQMGTLVLPGWIRERAAEVLFEGDEDESSIVGCLLECLLKTPIHLRQPLAASILLIGGTTLLPNFQPRLHQEILRALSTDNRFQNLNGLNNHIAFLEEKSNGKVFVANCRAWVGGSLIGSLKSTVVEITREKYSGKVPDWTTESIARSKPNPGKVIYDVVHVWFLISPPNHLSRSLLWEVTFIFYRISQLQKVPSPIFPTPTSPLPSFREASFHKASPPLKRNEPHYKKTPKQRVFNEVNPVIRKSVGFRLVRLPQQFCEARDQFDRGFESEAFHRLEEIVKTIDVLKDFKAKCADLHLPTSMIPPVSHPPPNTIAVAPTTVTAAKSNKRSVATKNDKPRKQIKTTVDDTPTITSEMYPVNYTTNDLSRASQSTITTPNPVVIPSTPRTHTHAPLDPELIRRLDAIFLNFLQNICSDLNAMDSKGEQIHQTLMAKKMQKLDESPDFRPFKFRIQAFTNAFYEELMRSGFNEEMLPLRKVKNYLWTQRYISRFNEDGKKAKSKGNHVWNIEAKKIPTGGWIFREFTRKIAGIPDKIAYIGLRYNYAPRVWDPQVNVKSIKAVFHSPVLPDWLNWENNVLTGTPGLDSQSCEVTAIANYYHGDTVYKLEKTFVIQVAHLDTSQEHEMNQIVNPVAMADYQLQPHLEDGPIAVVEQPQINPYISSNNNSNIDRKENEENLAKSYYN</sequence>
<dbReference type="Gene3D" id="3.30.420.40">
    <property type="match status" value="2"/>
</dbReference>
<feature type="compositionally biased region" description="Polar residues" evidence="2">
    <location>
        <begin position="35"/>
        <end position="44"/>
    </location>
</feature>
<evidence type="ECO:0000256" key="2">
    <source>
        <dbReference type="SAM" id="MobiDB-lite"/>
    </source>
</evidence>
<feature type="region of interest" description="Disordered" evidence="2">
    <location>
        <begin position="19"/>
        <end position="44"/>
    </location>
</feature>
<feature type="compositionally biased region" description="Polar residues" evidence="2">
    <location>
        <begin position="706"/>
        <end position="715"/>
    </location>
</feature>
<dbReference type="SMART" id="SM00268">
    <property type="entry name" value="ACTIN"/>
    <property type="match status" value="1"/>
</dbReference>
<dbReference type="InterPro" id="IPR043129">
    <property type="entry name" value="ATPase_NBD"/>
</dbReference>
<feature type="compositionally biased region" description="Basic and acidic residues" evidence="2">
    <location>
        <begin position="1004"/>
        <end position="1013"/>
    </location>
</feature>
<evidence type="ECO:0000313" key="3">
    <source>
        <dbReference type="EMBL" id="CAG8433384.1"/>
    </source>
</evidence>
<gene>
    <name evidence="3" type="ORF">AGERDE_LOCUS113</name>
</gene>